<dbReference type="SUPFAM" id="SSF57625">
    <property type="entry name" value="Invertebrate chitin-binding proteins"/>
    <property type="match status" value="1"/>
</dbReference>
<dbReference type="Proteomes" id="UP000285301">
    <property type="component" value="Unassembled WGS sequence"/>
</dbReference>
<proteinExistence type="predicted"/>
<accession>A0A443RLZ9</accession>
<evidence type="ECO:0000313" key="2">
    <source>
        <dbReference type="EMBL" id="RWS16299.1"/>
    </source>
</evidence>
<keyword evidence="3" id="KW-1185">Reference proteome</keyword>
<organism evidence="2 3">
    <name type="scientific">Dinothrombium tinctorium</name>
    <dbReference type="NCBI Taxonomy" id="1965070"/>
    <lineage>
        <taxon>Eukaryota</taxon>
        <taxon>Metazoa</taxon>
        <taxon>Ecdysozoa</taxon>
        <taxon>Arthropoda</taxon>
        <taxon>Chelicerata</taxon>
        <taxon>Arachnida</taxon>
        <taxon>Acari</taxon>
        <taxon>Acariformes</taxon>
        <taxon>Trombidiformes</taxon>
        <taxon>Prostigmata</taxon>
        <taxon>Anystina</taxon>
        <taxon>Parasitengona</taxon>
        <taxon>Trombidioidea</taxon>
        <taxon>Trombidiidae</taxon>
        <taxon>Dinothrombium</taxon>
    </lineage>
</organism>
<dbReference type="GO" id="GO:0005576">
    <property type="term" value="C:extracellular region"/>
    <property type="evidence" value="ECO:0007669"/>
    <property type="project" value="InterPro"/>
</dbReference>
<dbReference type="OrthoDB" id="6434376at2759"/>
<evidence type="ECO:0000259" key="1">
    <source>
        <dbReference type="PROSITE" id="PS50940"/>
    </source>
</evidence>
<dbReference type="InterPro" id="IPR036508">
    <property type="entry name" value="Chitin-bd_dom_sf"/>
</dbReference>
<dbReference type="Pfam" id="PF01607">
    <property type="entry name" value="CBM_14"/>
    <property type="match status" value="1"/>
</dbReference>
<dbReference type="EMBL" id="NCKU01000255">
    <property type="protein sequence ID" value="RWS16299.1"/>
    <property type="molecule type" value="Genomic_DNA"/>
</dbReference>
<feature type="domain" description="Chitin-binding type-2" evidence="1">
    <location>
        <begin position="52"/>
        <end position="121"/>
    </location>
</feature>
<dbReference type="InterPro" id="IPR052976">
    <property type="entry name" value="Scoloptoxin-like"/>
</dbReference>
<dbReference type="PANTHER" id="PTHR22933">
    <property type="entry name" value="FI18007P1-RELATED"/>
    <property type="match status" value="1"/>
</dbReference>
<dbReference type="AlphaFoldDB" id="A0A443RLZ9"/>
<name>A0A443RLZ9_9ACAR</name>
<dbReference type="STRING" id="1965070.A0A443RLZ9"/>
<dbReference type="PANTHER" id="PTHR22933:SF43">
    <property type="entry name" value="LP10131P"/>
    <property type="match status" value="1"/>
</dbReference>
<dbReference type="InterPro" id="IPR002557">
    <property type="entry name" value="Chitin-bd_dom"/>
</dbReference>
<dbReference type="GO" id="GO:0008061">
    <property type="term" value="F:chitin binding"/>
    <property type="evidence" value="ECO:0007669"/>
    <property type="project" value="InterPro"/>
</dbReference>
<evidence type="ECO:0000313" key="3">
    <source>
        <dbReference type="Proteomes" id="UP000285301"/>
    </source>
</evidence>
<dbReference type="PROSITE" id="PS50940">
    <property type="entry name" value="CHIT_BIND_II"/>
    <property type="match status" value="1"/>
</dbReference>
<comment type="caution">
    <text evidence="2">The sequence shown here is derived from an EMBL/GenBank/DDBJ whole genome shotgun (WGS) entry which is preliminary data.</text>
</comment>
<gene>
    <name evidence="2" type="ORF">B4U79_17874</name>
</gene>
<protein>
    <recommendedName>
        <fullName evidence="1">Chitin-binding type-2 domain-containing protein</fullName>
    </recommendedName>
</protein>
<reference evidence="2 3" key="1">
    <citation type="journal article" date="2018" name="Gigascience">
        <title>Genomes of trombidid mites reveal novel predicted allergens and laterally-transferred genes associated with secondary metabolism.</title>
        <authorList>
            <person name="Dong X."/>
            <person name="Chaisiri K."/>
            <person name="Xia D."/>
            <person name="Armstrong S.D."/>
            <person name="Fang Y."/>
            <person name="Donnelly M.J."/>
            <person name="Kadowaki T."/>
            <person name="McGarry J.W."/>
            <person name="Darby A.C."/>
            <person name="Makepeace B.L."/>
        </authorList>
    </citation>
    <scope>NUCLEOTIDE SEQUENCE [LARGE SCALE GENOMIC DNA]</scope>
    <source>
        <strain evidence="2">UoL-WK</strain>
    </source>
</reference>
<sequence>MLQQVDKKFYWLSIAFYLINRIYCVSTLDTSNRPPRELELNVVDETESSESDFSCFEKTIGYYAEVKANCKQFHLCYPEKEENSENLTFHRVSFACDVGQVFDQRELICVHASNSSIRCEDSPKYYDESSDTVADLLLKSAPQYFVEFICFLSTF</sequence>